<feature type="domain" description="DH" evidence="11">
    <location>
        <begin position="55"/>
        <end position="252"/>
    </location>
</feature>
<feature type="compositionally biased region" description="Polar residues" evidence="10">
    <location>
        <begin position="790"/>
        <end position="812"/>
    </location>
</feature>
<dbReference type="GO" id="GO:0005078">
    <property type="term" value="F:MAP-kinase scaffold activity"/>
    <property type="evidence" value="ECO:0007669"/>
    <property type="project" value="TreeGrafter"/>
</dbReference>
<keyword evidence="12" id="KW-1185">Reference proteome</keyword>
<evidence type="ECO:0000256" key="6">
    <source>
        <dbReference type="ARBA" id="ARBA00022771"/>
    </source>
</evidence>
<dbReference type="GO" id="GO:0035023">
    <property type="term" value="P:regulation of Rho protein signal transduction"/>
    <property type="evidence" value="ECO:0007669"/>
    <property type="project" value="TreeGrafter"/>
</dbReference>
<dbReference type="SUPFAM" id="SSF48065">
    <property type="entry name" value="DBL homology domain (DH-domain)"/>
    <property type="match status" value="1"/>
</dbReference>
<dbReference type="InterPro" id="IPR035899">
    <property type="entry name" value="DBL_dom_sf"/>
</dbReference>
<gene>
    <name evidence="13" type="primary">AKAP13</name>
</gene>
<evidence type="ECO:0000259" key="11">
    <source>
        <dbReference type="PROSITE" id="PS50010"/>
    </source>
</evidence>
<dbReference type="PANTHER" id="PTHR13944">
    <property type="entry name" value="AGAP007712-PA"/>
    <property type="match status" value="1"/>
</dbReference>
<dbReference type="GO" id="GO:0071875">
    <property type="term" value="P:adrenergic receptor signaling pathway"/>
    <property type="evidence" value="ECO:0007669"/>
    <property type="project" value="TreeGrafter"/>
</dbReference>
<dbReference type="GO" id="GO:0005085">
    <property type="term" value="F:guanyl-nucleotide exchange factor activity"/>
    <property type="evidence" value="ECO:0007669"/>
    <property type="project" value="UniProtKB-KW"/>
</dbReference>
<sequence>MDKQTMTISKEKARRGYMQDPEGCQSLPRSQVFLYCWSQIVDSKFLKQQKKDVVERQEVIYELMQTEFHHLRTLKIMSDVYSRGMTADLLFEQQMVEKLFPCLDELISIHSQFLQRILERKKDSLVDRSEKNFLIERIGDVLVHQFSGENAERLKKTYGKFCGQHNQSVNYFKDLYTKDKRFQAFVKKKMSSSVVRRLGIPDCILLVTQRITKYPVLFQRILQCTKDSEVEQEDLAQSLGLVKGVIGAVDSKVASYEKKVRLNEIYTKTDSKSIMRMKSGQMFAKEDLKRKKLVRDGSVFLKSTTGRLKGEAHSRQTLSVCQRAAGRIQMSPGCSQGPMSRRHTGAAGITSLDSVVKGNLGKNRCRVMGRSQRRVCGLRNKQEAGEWNRVQVRYVRNSGICIERPRIVFQVDITDQNLDTAFMMKKKVGEAVFLVVPCFTTRWCSCLSHLIIVNRQVTRSLLCAPAEQLQQRDQQILLLLEEKEMIFRDMTECSTPLPEDGSPTRSSRILFRSNTEEALKGGPLMKSAINEGNLHSALPPSLSPPTVVHTLILSTSLYFFIPVIQSVVHLHELLSTLQGVVLQQDSYIEDQKLLLTERALTRTASRPSSLIEQEKQRSLEKQRQDLANLQRQQAQHLEEKRRRERQWEARERALQEREARLAQREDELRRGRQDLEREHDELQQRKLAYQSDLERLRAAQRQLEREQEQLKREADRLSQRPADCDIGQVSHQHTKLLRIPSFLPNPEETLLPPAPSIAKSGSLDSELSVSPKRNSISRTHKEKGPFHILGSTSQTNRVPEGQSQTPVSTSTRLFGLAKPKEKKEKKKKNKGSRSQSGGDCERGVADPQTHWEAEARD</sequence>
<keyword evidence="2" id="KW-0963">Cytoplasm</keyword>
<dbReference type="STRING" id="1706337.A0A341BPU7"/>
<keyword evidence="7" id="KW-0862">Zinc</keyword>
<dbReference type="GO" id="GO:0008270">
    <property type="term" value="F:zinc ion binding"/>
    <property type="evidence" value="ECO:0007669"/>
    <property type="project" value="UniProtKB-KW"/>
</dbReference>
<evidence type="ECO:0000256" key="9">
    <source>
        <dbReference type="SAM" id="Coils"/>
    </source>
</evidence>
<dbReference type="GeneID" id="112402208"/>
<accession>A0A341BPU7</accession>
<evidence type="ECO:0000313" key="12">
    <source>
        <dbReference type="Proteomes" id="UP000252040"/>
    </source>
</evidence>
<feature type="compositionally biased region" description="Polar residues" evidence="10">
    <location>
        <begin position="762"/>
        <end position="777"/>
    </location>
</feature>
<feature type="compositionally biased region" description="Basic and acidic residues" evidence="10">
    <location>
        <begin position="839"/>
        <end position="857"/>
    </location>
</feature>
<keyword evidence="4" id="KW-0344">Guanine-nucleotide releasing factor</keyword>
<dbReference type="GO" id="GO:0015629">
    <property type="term" value="C:actin cytoskeleton"/>
    <property type="evidence" value="ECO:0007669"/>
    <property type="project" value="TreeGrafter"/>
</dbReference>
<protein>
    <submittedName>
        <fullName evidence="13">A-kinase anchor protein 13</fullName>
    </submittedName>
</protein>
<dbReference type="InterPro" id="IPR051632">
    <property type="entry name" value="Rho_GEF"/>
</dbReference>
<dbReference type="GO" id="GO:0005737">
    <property type="term" value="C:cytoplasm"/>
    <property type="evidence" value="ECO:0007669"/>
    <property type="project" value="UniProtKB-SubCell"/>
</dbReference>
<keyword evidence="8 9" id="KW-0175">Coiled coil</keyword>
<keyword evidence="6" id="KW-0863">Zinc-finger</keyword>
<dbReference type="SMART" id="SM00325">
    <property type="entry name" value="RhoGEF"/>
    <property type="match status" value="1"/>
</dbReference>
<dbReference type="AlphaFoldDB" id="A0A341BPU7"/>
<reference evidence="13" key="1">
    <citation type="submission" date="2025-08" db="UniProtKB">
        <authorList>
            <consortium name="RefSeq"/>
        </authorList>
    </citation>
    <scope>IDENTIFICATION</scope>
    <source>
        <tissue evidence="13">Meat</tissue>
    </source>
</reference>
<feature type="coiled-coil region" evidence="9">
    <location>
        <begin position="612"/>
        <end position="720"/>
    </location>
</feature>
<dbReference type="Pfam" id="PF00621">
    <property type="entry name" value="RhoGEF"/>
    <property type="match status" value="1"/>
</dbReference>
<keyword evidence="5" id="KW-0479">Metal-binding</keyword>
<dbReference type="CDD" id="cd00160">
    <property type="entry name" value="RhoGEF"/>
    <property type="match status" value="1"/>
</dbReference>
<evidence type="ECO:0000256" key="7">
    <source>
        <dbReference type="ARBA" id="ARBA00022833"/>
    </source>
</evidence>
<comment type="subcellular location">
    <subcellularLocation>
        <location evidence="1">Cytoplasm</location>
    </subcellularLocation>
</comment>
<evidence type="ECO:0000256" key="1">
    <source>
        <dbReference type="ARBA" id="ARBA00004496"/>
    </source>
</evidence>
<name>A0A341BPU7_NEOAA</name>
<dbReference type="GO" id="GO:0016020">
    <property type="term" value="C:membrane"/>
    <property type="evidence" value="ECO:0007669"/>
    <property type="project" value="TreeGrafter"/>
</dbReference>
<evidence type="ECO:0000256" key="5">
    <source>
        <dbReference type="ARBA" id="ARBA00022723"/>
    </source>
</evidence>
<dbReference type="PROSITE" id="PS50010">
    <property type="entry name" value="DH_2"/>
    <property type="match status" value="1"/>
</dbReference>
<dbReference type="InterPro" id="IPR011993">
    <property type="entry name" value="PH-like_dom_sf"/>
</dbReference>
<evidence type="ECO:0000256" key="10">
    <source>
        <dbReference type="SAM" id="MobiDB-lite"/>
    </source>
</evidence>
<organism evidence="12 13">
    <name type="scientific">Neophocaena asiaeorientalis asiaeorientalis</name>
    <name type="common">Yangtze finless porpoise</name>
    <name type="synonym">Neophocaena phocaenoides subsp. asiaeorientalis</name>
    <dbReference type="NCBI Taxonomy" id="1706337"/>
    <lineage>
        <taxon>Eukaryota</taxon>
        <taxon>Metazoa</taxon>
        <taxon>Chordata</taxon>
        <taxon>Craniata</taxon>
        <taxon>Vertebrata</taxon>
        <taxon>Euteleostomi</taxon>
        <taxon>Mammalia</taxon>
        <taxon>Eutheria</taxon>
        <taxon>Laurasiatheria</taxon>
        <taxon>Artiodactyla</taxon>
        <taxon>Whippomorpha</taxon>
        <taxon>Cetacea</taxon>
        <taxon>Odontoceti</taxon>
        <taxon>Phocoenidae</taxon>
        <taxon>Neophocaena</taxon>
    </lineage>
</organism>
<evidence type="ECO:0000256" key="3">
    <source>
        <dbReference type="ARBA" id="ARBA00022553"/>
    </source>
</evidence>
<evidence type="ECO:0000313" key="13">
    <source>
        <dbReference type="RefSeq" id="XP_024604785.1"/>
    </source>
</evidence>
<dbReference type="Gene3D" id="1.20.900.10">
    <property type="entry name" value="Dbl homology (DH) domain"/>
    <property type="match status" value="1"/>
</dbReference>
<evidence type="ECO:0000256" key="2">
    <source>
        <dbReference type="ARBA" id="ARBA00022490"/>
    </source>
</evidence>
<dbReference type="InterPro" id="IPR000219">
    <property type="entry name" value="DH_dom"/>
</dbReference>
<dbReference type="GO" id="GO:0043123">
    <property type="term" value="P:positive regulation of canonical NF-kappaB signal transduction"/>
    <property type="evidence" value="ECO:0007669"/>
    <property type="project" value="TreeGrafter"/>
</dbReference>
<dbReference type="RefSeq" id="XP_024604785.1">
    <property type="nucleotide sequence ID" value="XM_024749017.1"/>
</dbReference>
<dbReference type="InParanoid" id="A0A341BPU7"/>
<dbReference type="FunFam" id="1.20.900.10:FF:000004">
    <property type="entry name" value="Rho guanine nucleotide exchange factor 2"/>
    <property type="match status" value="1"/>
</dbReference>
<dbReference type="CTD" id="11214"/>
<evidence type="ECO:0000256" key="4">
    <source>
        <dbReference type="ARBA" id="ARBA00022658"/>
    </source>
</evidence>
<dbReference type="PANTHER" id="PTHR13944:SF18">
    <property type="entry name" value="A-KINASE ANCHOR PROTEIN 13"/>
    <property type="match status" value="1"/>
</dbReference>
<proteinExistence type="predicted"/>
<dbReference type="Proteomes" id="UP000252040">
    <property type="component" value="Unplaced"/>
</dbReference>
<evidence type="ECO:0000256" key="8">
    <source>
        <dbReference type="ARBA" id="ARBA00023054"/>
    </source>
</evidence>
<keyword evidence="3" id="KW-0597">Phosphoprotein</keyword>
<dbReference type="KEGG" id="nasi:112402208"/>
<feature type="region of interest" description="Disordered" evidence="10">
    <location>
        <begin position="747"/>
        <end position="857"/>
    </location>
</feature>
<dbReference type="Gene3D" id="2.30.29.30">
    <property type="entry name" value="Pleckstrin-homology domain (PH domain)/Phosphotyrosine-binding domain (PTB)"/>
    <property type="match status" value="1"/>
</dbReference>